<feature type="region of interest" description="Disordered" evidence="3">
    <location>
        <begin position="104"/>
        <end position="134"/>
    </location>
</feature>
<dbReference type="GO" id="GO:0005634">
    <property type="term" value="C:nucleus"/>
    <property type="evidence" value="ECO:0007669"/>
    <property type="project" value="UniProtKB-SubCell"/>
</dbReference>
<evidence type="ECO:0000313" key="7">
    <source>
        <dbReference type="Proteomes" id="UP000030748"/>
    </source>
</evidence>
<evidence type="ECO:0000256" key="4">
    <source>
        <dbReference type="SAM" id="Phobius"/>
    </source>
</evidence>
<reference evidence="6 7" key="1">
    <citation type="journal article" date="2013" name="Proc. Natl. Acad. Sci. U.S.A.">
        <title>Fine-scale variation in meiotic recombination in Mimulus inferred from population shotgun sequencing.</title>
        <authorList>
            <person name="Hellsten U."/>
            <person name="Wright K.M."/>
            <person name="Jenkins J."/>
            <person name="Shu S."/>
            <person name="Yuan Y."/>
            <person name="Wessler S.R."/>
            <person name="Schmutz J."/>
            <person name="Willis J.H."/>
            <person name="Rokhsar D.S."/>
        </authorList>
    </citation>
    <scope>NUCLEOTIDE SEQUENCE [LARGE SCALE GENOMIC DNA]</scope>
    <source>
        <strain evidence="7">cv. DUN x IM62</strain>
    </source>
</reference>
<proteinExistence type="predicted"/>
<dbReference type="EMBL" id="KI632373">
    <property type="protein sequence ID" value="EYU17570.1"/>
    <property type="molecule type" value="Genomic_DNA"/>
</dbReference>
<evidence type="ECO:0000259" key="5">
    <source>
        <dbReference type="Pfam" id="PF16135"/>
    </source>
</evidence>
<comment type="subcellular location">
    <subcellularLocation>
        <location evidence="1">Nucleus</location>
    </subcellularLocation>
</comment>
<feature type="transmembrane region" description="Helical" evidence="4">
    <location>
        <begin position="204"/>
        <end position="225"/>
    </location>
</feature>
<feature type="compositionally biased region" description="Basic residues" evidence="3">
    <location>
        <begin position="114"/>
        <end position="128"/>
    </location>
</feature>
<gene>
    <name evidence="6" type="ORF">MIMGU_mgv1a013173mg</name>
</gene>
<evidence type="ECO:0000256" key="3">
    <source>
        <dbReference type="SAM" id="MobiDB-lite"/>
    </source>
</evidence>
<dbReference type="Proteomes" id="UP000030748">
    <property type="component" value="Unassembled WGS sequence"/>
</dbReference>
<keyword evidence="2" id="KW-0539">Nucleus</keyword>
<keyword evidence="4" id="KW-0812">Transmembrane</keyword>
<keyword evidence="7" id="KW-1185">Reference proteome</keyword>
<organism evidence="6 7">
    <name type="scientific">Erythranthe guttata</name>
    <name type="common">Yellow monkey flower</name>
    <name type="synonym">Mimulus guttatus</name>
    <dbReference type="NCBI Taxonomy" id="4155"/>
    <lineage>
        <taxon>Eukaryota</taxon>
        <taxon>Viridiplantae</taxon>
        <taxon>Streptophyta</taxon>
        <taxon>Embryophyta</taxon>
        <taxon>Tracheophyta</taxon>
        <taxon>Spermatophyta</taxon>
        <taxon>Magnoliopsida</taxon>
        <taxon>eudicotyledons</taxon>
        <taxon>Gunneridae</taxon>
        <taxon>Pentapetalae</taxon>
        <taxon>asterids</taxon>
        <taxon>lamiids</taxon>
        <taxon>Lamiales</taxon>
        <taxon>Phrymaceae</taxon>
        <taxon>Erythranthe</taxon>
    </lineage>
</organism>
<keyword evidence="4" id="KW-0472">Membrane</keyword>
<evidence type="ECO:0000256" key="2">
    <source>
        <dbReference type="ARBA" id="ARBA00023242"/>
    </source>
</evidence>
<accession>A0A022PTK3</accession>
<dbReference type="eggNOG" id="ENOG502QT0A">
    <property type="taxonomic scope" value="Eukaryota"/>
</dbReference>
<dbReference type="Pfam" id="PF16135">
    <property type="entry name" value="TDBD"/>
    <property type="match status" value="1"/>
</dbReference>
<dbReference type="InterPro" id="IPR032308">
    <property type="entry name" value="TDBD"/>
</dbReference>
<feature type="domain" description="Tify" evidence="5">
    <location>
        <begin position="134"/>
        <end position="169"/>
    </location>
</feature>
<name>A0A022PTK3_ERYGU</name>
<dbReference type="AlphaFoldDB" id="A0A022PTK3"/>
<evidence type="ECO:0000256" key="1">
    <source>
        <dbReference type="ARBA" id="ARBA00004123"/>
    </source>
</evidence>
<evidence type="ECO:0000313" key="6">
    <source>
        <dbReference type="EMBL" id="EYU17570.1"/>
    </source>
</evidence>
<protein>
    <recommendedName>
        <fullName evidence="5">Tify domain-containing protein</fullName>
    </recommendedName>
</protein>
<keyword evidence="4" id="KW-1133">Transmembrane helix</keyword>
<sequence length="228" mass="26049">MDHMDMRKTNVVGSENASVSNLEQPRVTVVENGPITGSISTSVVCVDDAAKTTRFRSKKDDKIYKDLMQALKRPVSSYALLYELPPVKKPNKKSTDVPISHGIMNKFWGPNSKPKSKFKSKSKSKSKSNSKPEVNAYEFESHAGFKTSHPNNHIRFKNGKTIHQIVQELKRTPDDMLFDAIQTLTGILIDQKAFIYWRGINGHIFNNFLILQSIIIHYFLFLYIYRIV</sequence>
<dbReference type="STRING" id="4155.A0A022PTK3"/>